<dbReference type="InterPro" id="IPR027417">
    <property type="entry name" value="P-loop_NTPase"/>
</dbReference>
<organism evidence="11 12">
    <name type="scientific">Georgenia subflava</name>
    <dbReference type="NCBI Taxonomy" id="1622177"/>
    <lineage>
        <taxon>Bacteria</taxon>
        <taxon>Bacillati</taxon>
        <taxon>Actinomycetota</taxon>
        <taxon>Actinomycetes</taxon>
        <taxon>Micrococcales</taxon>
        <taxon>Bogoriellaceae</taxon>
        <taxon>Georgenia</taxon>
    </lineage>
</organism>
<dbReference type="GO" id="GO:0005886">
    <property type="term" value="C:plasma membrane"/>
    <property type="evidence" value="ECO:0007669"/>
    <property type="project" value="UniProtKB-SubCell"/>
</dbReference>
<keyword evidence="8" id="KW-0046">Antibiotic resistance</keyword>
<dbReference type="InterPro" id="IPR005894">
    <property type="entry name" value="DrrA"/>
</dbReference>
<keyword evidence="4" id="KW-0547">Nucleotide-binding</keyword>
<dbReference type="SMART" id="SM00382">
    <property type="entry name" value="AAA"/>
    <property type="match status" value="1"/>
</dbReference>
<keyword evidence="12" id="KW-1185">Reference proteome</keyword>
<sequence length="319" mass="33445">MNGTSSPAIAVEGLTKVFGRGDRAVTALAGIDLSVDRGAVFGLLGANGSGKSTLVRVLSTLTVPTTGTALVDGIDVVAEPGRARARIGVTAQQTTLDQRLSGRENLLVLGRLCGLSRAAARRRADELLDRYALSSAADRPVSTYSGGMRRRTDIMASLILRPTVLFLDEPTTGLDPHSRNEIWDTVQELAAEGTTVLLTTQYLDEADRLAQTVALLESGHVVAEGTPQALKERIGVQLRIQLQELPTAPATQELLRAIGVVDLEVDEPSATVSGLIAAGSLTLPPILAALTDAGIGVRDIGLDQPTLDQAYLALTGGTR</sequence>
<protein>
    <submittedName>
        <fullName evidence="11">ATP-binding cassette domain-containing protein</fullName>
    </submittedName>
</protein>
<dbReference type="InterPro" id="IPR003439">
    <property type="entry name" value="ABC_transporter-like_ATP-bd"/>
</dbReference>
<evidence type="ECO:0000256" key="5">
    <source>
        <dbReference type="ARBA" id="ARBA00022840"/>
    </source>
</evidence>
<keyword evidence="3" id="KW-1003">Cell membrane</keyword>
<dbReference type="OrthoDB" id="9804819at2"/>
<evidence type="ECO:0000259" key="10">
    <source>
        <dbReference type="PROSITE" id="PS50893"/>
    </source>
</evidence>
<dbReference type="PANTHER" id="PTHR42711:SF19">
    <property type="entry name" value="DOXORUBICIN RESISTANCE ATP-BINDING PROTEIN DRRA"/>
    <property type="match status" value="1"/>
</dbReference>
<dbReference type="GO" id="GO:0046677">
    <property type="term" value="P:response to antibiotic"/>
    <property type="evidence" value="ECO:0007669"/>
    <property type="project" value="UniProtKB-KW"/>
</dbReference>
<comment type="similarity">
    <text evidence="9">Belongs to the ABC transporter superfamily. Drug exporter-1 (DrugE1) (TC 3.A.1.105) family.</text>
</comment>
<dbReference type="NCBIfam" id="TIGR01188">
    <property type="entry name" value="drrA"/>
    <property type="match status" value="1"/>
</dbReference>
<evidence type="ECO:0000256" key="7">
    <source>
        <dbReference type="ARBA" id="ARBA00023136"/>
    </source>
</evidence>
<evidence type="ECO:0000256" key="4">
    <source>
        <dbReference type="ARBA" id="ARBA00022741"/>
    </source>
</evidence>
<comment type="caution">
    <text evidence="11">The sequence shown here is derived from an EMBL/GenBank/DDBJ whole genome shotgun (WGS) entry which is preliminary data.</text>
</comment>
<evidence type="ECO:0000313" key="11">
    <source>
        <dbReference type="EMBL" id="MPV35907.1"/>
    </source>
</evidence>
<dbReference type="EMBL" id="WHPC01000004">
    <property type="protein sequence ID" value="MPV35907.1"/>
    <property type="molecule type" value="Genomic_DNA"/>
</dbReference>
<keyword evidence="7" id="KW-0472">Membrane</keyword>
<dbReference type="SUPFAM" id="SSF52540">
    <property type="entry name" value="P-loop containing nucleoside triphosphate hydrolases"/>
    <property type="match status" value="1"/>
</dbReference>
<reference evidence="11 12" key="1">
    <citation type="submission" date="2019-10" db="EMBL/GenBank/DDBJ databases">
        <title>Georgenia wutianyii sp. nov. and Georgenia yuyongxinii sp. nov. isolated from plateau pika (Ochotona curzoniae) in the Qinghai-Tibet plateau of China.</title>
        <authorList>
            <person name="Tian Z."/>
        </authorList>
    </citation>
    <scope>NUCLEOTIDE SEQUENCE [LARGE SCALE GENOMIC DNA]</scope>
    <source>
        <strain evidence="11 12">JCM 19765</strain>
    </source>
</reference>
<evidence type="ECO:0000256" key="9">
    <source>
        <dbReference type="ARBA" id="ARBA00049985"/>
    </source>
</evidence>
<dbReference type="GO" id="GO:1900753">
    <property type="term" value="P:doxorubicin transport"/>
    <property type="evidence" value="ECO:0007669"/>
    <property type="project" value="InterPro"/>
</dbReference>
<proteinExistence type="inferred from homology"/>
<feature type="domain" description="ABC transporter" evidence="10">
    <location>
        <begin position="9"/>
        <end position="243"/>
    </location>
</feature>
<evidence type="ECO:0000256" key="2">
    <source>
        <dbReference type="ARBA" id="ARBA00022448"/>
    </source>
</evidence>
<keyword evidence="5 11" id="KW-0067">ATP-binding</keyword>
<evidence type="ECO:0000256" key="3">
    <source>
        <dbReference type="ARBA" id="ARBA00022475"/>
    </source>
</evidence>
<gene>
    <name evidence="11" type="ORF">GB881_02370</name>
</gene>
<dbReference type="RefSeq" id="WP_152194103.1">
    <property type="nucleotide sequence ID" value="NZ_VUKD01000001.1"/>
</dbReference>
<evidence type="ECO:0000256" key="1">
    <source>
        <dbReference type="ARBA" id="ARBA00004202"/>
    </source>
</evidence>
<accession>A0A6N7EGT9</accession>
<dbReference type="PANTHER" id="PTHR42711">
    <property type="entry name" value="ABC TRANSPORTER ATP-BINDING PROTEIN"/>
    <property type="match status" value="1"/>
</dbReference>
<evidence type="ECO:0000256" key="6">
    <source>
        <dbReference type="ARBA" id="ARBA00022967"/>
    </source>
</evidence>
<dbReference type="GO" id="GO:0016887">
    <property type="term" value="F:ATP hydrolysis activity"/>
    <property type="evidence" value="ECO:0007669"/>
    <property type="project" value="InterPro"/>
</dbReference>
<dbReference type="InterPro" id="IPR003593">
    <property type="entry name" value="AAA+_ATPase"/>
</dbReference>
<evidence type="ECO:0000256" key="8">
    <source>
        <dbReference type="ARBA" id="ARBA00023251"/>
    </source>
</evidence>
<keyword evidence="2" id="KW-0813">Transport</keyword>
<dbReference type="InterPro" id="IPR050763">
    <property type="entry name" value="ABC_transporter_ATP-binding"/>
</dbReference>
<evidence type="ECO:0000313" key="12">
    <source>
        <dbReference type="Proteomes" id="UP000437709"/>
    </source>
</evidence>
<name>A0A6N7EGT9_9MICO</name>
<dbReference type="AlphaFoldDB" id="A0A6N7EGT9"/>
<dbReference type="Proteomes" id="UP000437709">
    <property type="component" value="Unassembled WGS sequence"/>
</dbReference>
<dbReference type="Gene3D" id="3.40.50.300">
    <property type="entry name" value="P-loop containing nucleotide triphosphate hydrolases"/>
    <property type="match status" value="1"/>
</dbReference>
<comment type="subcellular location">
    <subcellularLocation>
        <location evidence="1">Cell membrane</location>
        <topology evidence="1">Peripheral membrane protein</topology>
    </subcellularLocation>
</comment>
<dbReference type="PROSITE" id="PS50893">
    <property type="entry name" value="ABC_TRANSPORTER_2"/>
    <property type="match status" value="1"/>
</dbReference>
<dbReference type="Pfam" id="PF00005">
    <property type="entry name" value="ABC_tran"/>
    <property type="match status" value="1"/>
</dbReference>
<dbReference type="GO" id="GO:0043215">
    <property type="term" value="P:daunorubicin transport"/>
    <property type="evidence" value="ECO:0007669"/>
    <property type="project" value="InterPro"/>
</dbReference>
<keyword evidence="6" id="KW-1278">Translocase</keyword>
<dbReference type="GO" id="GO:0005524">
    <property type="term" value="F:ATP binding"/>
    <property type="evidence" value="ECO:0007669"/>
    <property type="project" value="UniProtKB-KW"/>
</dbReference>